<evidence type="ECO:0000313" key="2">
    <source>
        <dbReference type="EMBL" id="CDW46491.1"/>
    </source>
</evidence>
<proteinExistence type="predicted"/>
<accession>A0A0K2V988</accession>
<name>A0A0K2V988_LEPSM</name>
<reference evidence="2" key="1">
    <citation type="submission" date="2014-05" db="EMBL/GenBank/DDBJ databases">
        <authorList>
            <person name="Chronopoulou M."/>
        </authorList>
    </citation>
    <scope>NUCLEOTIDE SEQUENCE</scope>
    <source>
        <tissue evidence="2">Whole organism</tissue>
    </source>
</reference>
<dbReference type="AlphaFoldDB" id="A0A0K2V988"/>
<dbReference type="EMBL" id="HACA01029130">
    <property type="protein sequence ID" value="CDW46491.1"/>
    <property type="molecule type" value="Transcribed_RNA"/>
</dbReference>
<feature type="region of interest" description="Disordered" evidence="1">
    <location>
        <begin position="1"/>
        <end position="23"/>
    </location>
</feature>
<sequence>MRRKKRARRRGGGRGRKTFGIII</sequence>
<organism evidence="2">
    <name type="scientific">Lepeophtheirus salmonis</name>
    <name type="common">Salmon louse</name>
    <name type="synonym">Caligus salmonis</name>
    <dbReference type="NCBI Taxonomy" id="72036"/>
    <lineage>
        <taxon>Eukaryota</taxon>
        <taxon>Metazoa</taxon>
        <taxon>Ecdysozoa</taxon>
        <taxon>Arthropoda</taxon>
        <taxon>Crustacea</taxon>
        <taxon>Multicrustacea</taxon>
        <taxon>Hexanauplia</taxon>
        <taxon>Copepoda</taxon>
        <taxon>Siphonostomatoida</taxon>
        <taxon>Caligidae</taxon>
        <taxon>Lepeophtheirus</taxon>
    </lineage>
</organism>
<feature type="compositionally biased region" description="Basic residues" evidence="1">
    <location>
        <begin position="1"/>
        <end position="17"/>
    </location>
</feature>
<evidence type="ECO:0000256" key="1">
    <source>
        <dbReference type="SAM" id="MobiDB-lite"/>
    </source>
</evidence>
<protein>
    <submittedName>
        <fullName evidence="2">Uncharacterized protein</fullName>
    </submittedName>
</protein>